<feature type="compositionally biased region" description="Basic and acidic residues" evidence="1">
    <location>
        <begin position="70"/>
        <end position="79"/>
    </location>
</feature>
<dbReference type="Pfam" id="PF00611">
    <property type="entry name" value="FCH"/>
    <property type="match status" value="1"/>
</dbReference>
<feature type="domain" description="FCH" evidence="2">
    <location>
        <begin position="83"/>
        <end position="174"/>
    </location>
</feature>
<organism evidence="3 4">
    <name type="scientific">Effrenium voratum</name>
    <dbReference type="NCBI Taxonomy" id="2562239"/>
    <lineage>
        <taxon>Eukaryota</taxon>
        <taxon>Sar</taxon>
        <taxon>Alveolata</taxon>
        <taxon>Dinophyceae</taxon>
        <taxon>Suessiales</taxon>
        <taxon>Symbiodiniaceae</taxon>
        <taxon>Effrenium</taxon>
    </lineage>
</organism>
<name>A0AA36HP44_9DINO</name>
<comment type="caution">
    <text evidence="3">The sequence shown here is derived from an EMBL/GenBank/DDBJ whole genome shotgun (WGS) entry which is preliminary data.</text>
</comment>
<dbReference type="SUPFAM" id="SSF103657">
    <property type="entry name" value="BAR/IMD domain-like"/>
    <property type="match status" value="1"/>
</dbReference>
<dbReference type="EMBL" id="CAUJNA010000118">
    <property type="protein sequence ID" value="CAJ1372175.1"/>
    <property type="molecule type" value="Genomic_DNA"/>
</dbReference>
<proteinExistence type="predicted"/>
<dbReference type="Proteomes" id="UP001178507">
    <property type="component" value="Unassembled WGS sequence"/>
</dbReference>
<feature type="compositionally biased region" description="Low complexity" evidence="1">
    <location>
        <begin position="30"/>
        <end position="43"/>
    </location>
</feature>
<evidence type="ECO:0000259" key="2">
    <source>
        <dbReference type="SMART" id="SM00055"/>
    </source>
</evidence>
<dbReference type="SMART" id="SM00055">
    <property type="entry name" value="FCH"/>
    <property type="match status" value="1"/>
</dbReference>
<feature type="compositionally biased region" description="Acidic residues" evidence="1">
    <location>
        <begin position="1"/>
        <end position="10"/>
    </location>
</feature>
<gene>
    <name evidence="3" type="ORF">EVOR1521_LOCUS2311</name>
</gene>
<evidence type="ECO:0000313" key="4">
    <source>
        <dbReference type="Proteomes" id="UP001178507"/>
    </source>
</evidence>
<keyword evidence="4" id="KW-1185">Reference proteome</keyword>
<dbReference type="Gene3D" id="1.20.1270.60">
    <property type="entry name" value="Arfaptin homology (AH) domain/BAR domain"/>
    <property type="match status" value="1"/>
</dbReference>
<reference evidence="3" key="1">
    <citation type="submission" date="2023-08" db="EMBL/GenBank/DDBJ databases">
        <authorList>
            <person name="Chen Y."/>
            <person name="Shah S."/>
            <person name="Dougan E. K."/>
            <person name="Thang M."/>
            <person name="Chan C."/>
        </authorList>
    </citation>
    <scope>NUCLEOTIDE SEQUENCE</scope>
</reference>
<feature type="compositionally biased region" description="Low complexity" evidence="1">
    <location>
        <begin position="57"/>
        <end position="69"/>
    </location>
</feature>
<evidence type="ECO:0000256" key="1">
    <source>
        <dbReference type="SAM" id="MobiDB-lite"/>
    </source>
</evidence>
<feature type="region of interest" description="Disordered" evidence="1">
    <location>
        <begin position="1"/>
        <end position="79"/>
    </location>
</feature>
<feature type="compositionally biased region" description="Pro residues" evidence="1">
    <location>
        <begin position="44"/>
        <end position="56"/>
    </location>
</feature>
<accession>A0AA36HP44</accession>
<dbReference type="InterPro" id="IPR001060">
    <property type="entry name" value="FCH_dom"/>
</dbReference>
<dbReference type="InterPro" id="IPR027267">
    <property type="entry name" value="AH/BAR_dom_sf"/>
</dbReference>
<protein>
    <recommendedName>
        <fullName evidence="2">FCH domain-containing protein</fullName>
    </recommendedName>
</protein>
<dbReference type="AlphaFoldDB" id="A0AA36HP44"/>
<evidence type="ECO:0000313" key="3">
    <source>
        <dbReference type="EMBL" id="CAJ1372175.1"/>
    </source>
</evidence>
<sequence length="338" mass="36801">MLELGEPETAEGDKGAGAGAGAEDPEEAPEPNAAASDGAAYPAAPAPAPAPVPAPPAAALGAEAPGEAAEAPKEVPEAPHDSLTFKEQMWDCFELLWAQRLGPSRKMLEGFISCMRERAQLERQYARGLLQSAAKLQQTTSEGAVPLPLEAVVTNLRHRAEQCAVLAEELEQDVADTVEQMLVQHAEVSHRLYSDGIRLMRHWHSASQCCEGVEERYLQACSAAEAEAVQCAALSALKPAEWKGWAESTIRSSRQAVAAEKELHKAFHKFNLSVELQEKQMTLVLDAAQDMEEKRAMCFKDAVMKIAVFDTSWLRNVQYDVDSCVQALEECAGLMNYR</sequence>